<dbReference type="Gene3D" id="2.40.50.140">
    <property type="entry name" value="Nucleic acid-binding proteins"/>
    <property type="match status" value="2"/>
</dbReference>
<evidence type="ECO:0000256" key="6">
    <source>
        <dbReference type="ARBA" id="ARBA00022917"/>
    </source>
</evidence>
<dbReference type="CDD" id="cd05794">
    <property type="entry name" value="S1_EF-P_repeat_2"/>
    <property type="match status" value="1"/>
</dbReference>
<evidence type="ECO:0000256" key="4">
    <source>
        <dbReference type="ARBA" id="ARBA00022490"/>
    </source>
</evidence>
<reference evidence="13" key="2">
    <citation type="submission" date="2020-09" db="EMBL/GenBank/DDBJ databases">
        <authorList>
            <person name="Sun Q."/>
            <person name="Zhou Y."/>
        </authorList>
    </citation>
    <scope>NUCLEOTIDE SEQUENCE</scope>
    <source>
        <strain evidence="13">CGMCC 1.15454</strain>
    </source>
</reference>
<evidence type="ECO:0000256" key="3">
    <source>
        <dbReference type="ARBA" id="ARBA00009479"/>
    </source>
</evidence>
<dbReference type="NCBIfam" id="NF001810">
    <property type="entry name" value="PRK00529.1"/>
    <property type="match status" value="1"/>
</dbReference>
<dbReference type="SMART" id="SM00841">
    <property type="entry name" value="Elong-fact-P_C"/>
    <property type="match status" value="1"/>
</dbReference>
<comment type="function">
    <text evidence="7 8">Involved in peptide bond synthesis. Stimulates efficient translation and peptide-bond synthesis on native or reconstituted 70S ribosomes in vitro. Probably functions indirectly by altering the affinity of the ribosome for aminoacyl-tRNA, thus increasing their reactivity as acceptors for peptidyl transferase.</text>
</comment>
<dbReference type="InterPro" id="IPR011768">
    <property type="entry name" value="Transl_elongation_fac_P"/>
</dbReference>
<dbReference type="HAMAP" id="MF_00141">
    <property type="entry name" value="EF_P"/>
    <property type="match status" value="1"/>
</dbReference>
<evidence type="ECO:0000256" key="2">
    <source>
        <dbReference type="ARBA" id="ARBA00004815"/>
    </source>
</evidence>
<dbReference type="SUPFAM" id="SSF50249">
    <property type="entry name" value="Nucleic acid-binding proteins"/>
    <property type="match status" value="2"/>
</dbReference>
<dbReference type="InterPro" id="IPR012340">
    <property type="entry name" value="NA-bd_OB-fold"/>
</dbReference>
<name>A0A9W5U1L6_9BACI</name>
<dbReference type="PANTHER" id="PTHR30053:SF12">
    <property type="entry name" value="ELONGATION FACTOR P (EF-P) FAMILY PROTEIN"/>
    <property type="match status" value="1"/>
</dbReference>
<comment type="pathway">
    <text evidence="2 8">Protein biosynthesis; polypeptide chain elongation.</text>
</comment>
<dbReference type="GO" id="GO:0043043">
    <property type="term" value="P:peptide biosynthetic process"/>
    <property type="evidence" value="ECO:0007669"/>
    <property type="project" value="InterPro"/>
</dbReference>
<dbReference type="GO" id="GO:0003746">
    <property type="term" value="F:translation elongation factor activity"/>
    <property type="evidence" value="ECO:0007669"/>
    <property type="project" value="UniProtKB-UniRule"/>
</dbReference>
<dbReference type="NCBIfam" id="TIGR00038">
    <property type="entry name" value="efp"/>
    <property type="match status" value="1"/>
</dbReference>
<dbReference type="Gene3D" id="2.30.30.30">
    <property type="match status" value="1"/>
</dbReference>
<keyword evidence="6 8" id="KW-0648">Protein biosynthesis</keyword>
<dbReference type="Proteomes" id="UP000621492">
    <property type="component" value="Unassembled WGS sequence"/>
</dbReference>
<dbReference type="FunFam" id="2.40.50.140:FF:000009">
    <property type="entry name" value="Elongation factor P"/>
    <property type="match status" value="1"/>
</dbReference>
<dbReference type="Pfam" id="PF09285">
    <property type="entry name" value="Elong-fact-P_C"/>
    <property type="match status" value="1"/>
</dbReference>
<dbReference type="RefSeq" id="WP_188725902.1">
    <property type="nucleotide sequence ID" value="NZ_BMJD01000070.1"/>
</dbReference>
<feature type="domain" description="Translation elongation factor P/YeiP central" evidence="12">
    <location>
        <begin position="67"/>
        <end position="121"/>
    </location>
</feature>
<keyword evidence="5 8" id="KW-0251">Elongation factor</keyword>
<dbReference type="InterPro" id="IPR013185">
    <property type="entry name" value="Transl_elong_KOW-like"/>
</dbReference>
<dbReference type="SUPFAM" id="SSF50104">
    <property type="entry name" value="Translation proteins SH3-like domain"/>
    <property type="match status" value="1"/>
</dbReference>
<evidence type="ECO:0000256" key="5">
    <source>
        <dbReference type="ARBA" id="ARBA00022768"/>
    </source>
</evidence>
<reference evidence="13" key="1">
    <citation type="journal article" date="2014" name="Int. J. Syst. Evol. Microbiol.">
        <title>Complete genome sequence of Corynebacterium casei LMG S-19264T (=DSM 44701T), isolated from a smear-ripened cheese.</title>
        <authorList>
            <consortium name="US DOE Joint Genome Institute (JGI-PGF)"/>
            <person name="Walter F."/>
            <person name="Albersmeier A."/>
            <person name="Kalinowski J."/>
            <person name="Ruckert C."/>
        </authorList>
    </citation>
    <scope>NUCLEOTIDE SEQUENCE</scope>
    <source>
        <strain evidence="13">CGMCC 1.15454</strain>
    </source>
</reference>
<dbReference type="Pfam" id="PF08207">
    <property type="entry name" value="EFP_N"/>
    <property type="match status" value="1"/>
</dbReference>
<dbReference type="AlphaFoldDB" id="A0A9W5U1L6"/>
<dbReference type="SMART" id="SM01185">
    <property type="entry name" value="EFP"/>
    <property type="match status" value="1"/>
</dbReference>
<dbReference type="Pfam" id="PF01132">
    <property type="entry name" value="EFP"/>
    <property type="match status" value="1"/>
</dbReference>
<evidence type="ECO:0000259" key="12">
    <source>
        <dbReference type="SMART" id="SM01185"/>
    </source>
</evidence>
<gene>
    <name evidence="8 13" type="primary">efp</name>
    <name evidence="13" type="ORF">GCM10011409_44030</name>
</gene>
<feature type="domain" description="Elongation factor P C-terminal" evidence="11">
    <location>
        <begin position="129"/>
        <end position="184"/>
    </location>
</feature>
<evidence type="ECO:0000256" key="9">
    <source>
        <dbReference type="NCBIfam" id="TIGR00038"/>
    </source>
</evidence>
<evidence type="ECO:0000256" key="10">
    <source>
        <dbReference type="RuleBase" id="RU004389"/>
    </source>
</evidence>
<dbReference type="FunFam" id="2.40.50.140:FF:000004">
    <property type="entry name" value="Elongation factor P"/>
    <property type="match status" value="1"/>
</dbReference>
<evidence type="ECO:0000259" key="11">
    <source>
        <dbReference type="SMART" id="SM00841"/>
    </source>
</evidence>
<dbReference type="EMBL" id="BMJD01000070">
    <property type="protein sequence ID" value="GGB62028.1"/>
    <property type="molecule type" value="Genomic_DNA"/>
</dbReference>
<evidence type="ECO:0000313" key="13">
    <source>
        <dbReference type="EMBL" id="GGB62028.1"/>
    </source>
</evidence>
<comment type="subcellular location">
    <subcellularLocation>
        <location evidence="1 8">Cytoplasm</location>
    </subcellularLocation>
</comment>
<evidence type="ECO:0000256" key="1">
    <source>
        <dbReference type="ARBA" id="ARBA00004496"/>
    </source>
</evidence>
<keyword evidence="14" id="KW-1185">Reference proteome</keyword>
<evidence type="ECO:0000313" key="14">
    <source>
        <dbReference type="Proteomes" id="UP000621492"/>
    </source>
</evidence>
<dbReference type="InterPro" id="IPR015365">
    <property type="entry name" value="Elong-fact-P_C"/>
</dbReference>
<proteinExistence type="inferred from homology"/>
<sequence>MISVNDFKTGLTIEVDNDIWQVLEFQHVKPGKGAAFVRSKLRNLRNGNIQEKTFRGGEKVNKAHIENRKMQYLYASGDTHAFMDTNTYEQIEIQTSQIEHELKFMKENMEVSVITYEGEILGVDLPNNVELTVTETEPGIKGDTASGGSKPATLETGLSVQVPFFINTGDVLVINTADGKYVSRA</sequence>
<dbReference type="PROSITE" id="PS01275">
    <property type="entry name" value="EFP"/>
    <property type="match status" value="1"/>
</dbReference>
<evidence type="ECO:0000256" key="8">
    <source>
        <dbReference type="HAMAP-Rule" id="MF_00141"/>
    </source>
</evidence>
<dbReference type="GO" id="GO:0005829">
    <property type="term" value="C:cytosol"/>
    <property type="evidence" value="ECO:0007669"/>
    <property type="project" value="UniProtKB-ARBA"/>
</dbReference>
<comment type="caution">
    <text evidence="13">The sequence shown here is derived from an EMBL/GenBank/DDBJ whole genome shotgun (WGS) entry which is preliminary data.</text>
</comment>
<dbReference type="InterPro" id="IPR008991">
    <property type="entry name" value="Translation_prot_SH3-like_sf"/>
</dbReference>
<dbReference type="InterPro" id="IPR014722">
    <property type="entry name" value="Rib_uL2_dom2"/>
</dbReference>
<dbReference type="FunFam" id="2.30.30.30:FF:000003">
    <property type="entry name" value="Elongation factor P"/>
    <property type="match status" value="1"/>
</dbReference>
<dbReference type="PANTHER" id="PTHR30053">
    <property type="entry name" value="ELONGATION FACTOR P"/>
    <property type="match status" value="1"/>
</dbReference>
<dbReference type="InterPro" id="IPR013852">
    <property type="entry name" value="Transl_elong_P/YeiP_CS"/>
</dbReference>
<comment type="similarity">
    <text evidence="3 8 10">Belongs to the elongation factor P family.</text>
</comment>
<accession>A0A9W5U1L6</accession>
<evidence type="ECO:0000256" key="7">
    <source>
        <dbReference type="ARBA" id="ARBA00025469"/>
    </source>
</evidence>
<dbReference type="InterPro" id="IPR020599">
    <property type="entry name" value="Transl_elong_fac_P/YeiP"/>
</dbReference>
<dbReference type="CDD" id="cd04470">
    <property type="entry name" value="S1_EF-P_repeat_1"/>
    <property type="match status" value="1"/>
</dbReference>
<dbReference type="PIRSF" id="PIRSF005901">
    <property type="entry name" value="EF-P"/>
    <property type="match status" value="1"/>
</dbReference>
<protein>
    <recommendedName>
        <fullName evidence="8 9">Elongation factor P</fullName>
        <shortName evidence="8">EF-P</shortName>
    </recommendedName>
</protein>
<organism evidence="13 14">
    <name type="scientific">Lentibacillus populi</name>
    <dbReference type="NCBI Taxonomy" id="1827502"/>
    <lineage>
        <taxon>Bacteria</taxon>
        <taxon>Bacillati</taxon>
        <taxon>Bacillota</taxon>
        <taxon>Bacilli</taxon>
        <taxon>Bacillales</taxon>
        <taxon>Bacillaceae</taxon>
        <taxon>Lentibacillus</taxon>
    </lineage>
</organism>
<dbReference type="InterPro" id="IPR001059">
    <property type="entry name" value="Transl_elong_P/YeiP_cen"/>
</dbReference>
<keyword evidence="4 8" id="KW-0963">Cytoplasm</keyword>